<dbReference type="Gramene" id="MELO3C032482.2.1">
    <property type="protein sequence ID" value="MELO3C032482.2.1"/>
    <property type="gene ID" value="MELO3C032482.2"/>
</dbReference>
<dbReference type="EnsemblPlants" id="MELO3C032482.2.1">
    <property type="protein sequence ID" value="MELO3C032482.2.1"/>
    <property type="gene ID" value="MELO3C032482.2"/>
</dbReference>
<sequence>MWGDEEWTEVEHEKVEKYVDIDAHLVCTPVSYHLHCLQ</sequence>
<dbReference type="AlphaFoldDB" id="A0A9I9EEN9"/>
<evidence type="ECO:0000313" key="1">
    <source>
        <dbReference type="EnsemblPlants" id="MELO3C032482.2.1"/>
    </source>
</evidence>
<name>A0A9I9EEN9_CUCME</name>
<accession>A0A9I9EEN9</accession>
<proteinExistence type="predicted"/>
<protein>
    <submittedName>
        <fullName evidence="1">Uncharacterized protein</fullName>
    </submittedName>
</protein>
<organism evidence="1">
    <name type="scientific">Cucumis melo</name>
    <name type="common">Muskmelon</name>
    <dbReference type="NCBI Taxonomy" id="3656"/>
    <lineage>
        <taxon>Eukaryota</taxon>
        <taxon>Viridiplantae</taxon>
        <taxon>Streptophyta</taxon>
        <taxon>Embryophyta</taxon>
        <taxon>Tracheophyta</taxon>
        <taxon>Spermatophyta</taxon>
        <taxon>Magnoliopsida</taxon>
        <taxon>eudicotyledons</taxon>
        <taxon>Gunneridae</taxon>
        <taxon>Pentapetalae</taxon>
        <taxon>rosids</taxon>
        <taxon>fabids</taxon>
        <taxon>Cucurbitales</taxon>
        <taxon>Cucurbitaceae</taxon>
        <taxon>Benincaseae</taxon>
        <taxon>Cucumis</taxon>
    </lineage>
</organism>
<reference evidence="1" key="1">
    <citation type="submission" date="2023-03" db="UniProtKB">
        <authorList>
            <consortium name="EnsemblPlants"/>
        </authorList>
    </citation>
    <scope>IDENTIFICATION</scope>
</reference>